<dbReference type="GO" id="GO:0015976">
    <property type="term" value="P:carbon utilization"/>
    <property type="evidence" value="ECO:0007669"/>
    <property type="project" value="InterPro"/>
</dbReference>
<evidence type="ECO:0000256" key="5">
    <source>
        <dbReference type="ARBA" id="ARBA00023239"/>
    </source>
</evidence>
<keyword evidence="10" id="KW-1185">Reference proteome</keyword>
<evidence type="ECO:0000313" key="10">
    <source>
        <dbReference type="Proteomes" id="UP000515312"/>
    </source>
</evidence>
<gene>
    <name evidence="9" type="ORF">H7849_25535</name>
</gene>
<dbReference type="PANTHER" id="PTHR11002:SF76">
    <property type="entry name" value="CARBONIC ANHYDRASE"/>
    <property type="match status" value="1"/>
</dbReference>
<dbReference type="SMART" id="SM00947">
    <property type="entry name" value="Pro_CA"/>
    <property type="match status" value="1"/>
</dbReference>
<dbReference type="Gene3D" id="3.40.1050.10">
    <property type="entry name" value="Carbonic anhydrase"/>
    <property type="match status" value="1"/>
</dbReference>
<dbReference type="GO" id="GO:0004089">
    <property type="term" value="F:carbonate dehydratase activity"/>
    <property type="evidence" value="ECO:0007669"/>
    <property type="project" value="UniProtKB-UniRule"/>
</dbReference>
<dbReference type="PROSITE" id="PS00705">
    <property type="entry name" value="PROK_CO2_ANHYDRASE_2"/>
    <property type="match status" value="1"/>
</dbReference>
<evidence type="ECO:0000256" key="8">
    <source>
        <dbReference type="RuleBase" id="RU003956"/>
    </source>
</evidence>
<comment type="similarity">
    <text evidence="1 8">Belongs to the beta-class carbonic anhydrase family.</text>
</comment>
<accession>A0A7G8BID2</accession>
<dbReference type="KEGG" id="adin:H7849_25535"/>
<evidence type="ECO:0000256" key="7">
    <source>
        <dbReference type="PIRSR" id="PIRSR601765-1"/>
    </source>
</evidence>
<comment type="catalytic activity">
    <reaction evidence="6 8">
        <text>hydrogencarbonate + H(+) = CO2 + H2O</text>
        <dbReference type="Rhea" id="RHEA:10748"/>
        <dbReference type="ChEBI" id="CHEBI:15377"/>
        <dbReference type="ChEBI" id="CHEBI:15378"/>
        <dbReference type="ChEBI" id="CHEBI:16526"/>
        <dbReference type="ChEBI" id="CHEBI:17544"/>
        <dbReference type="EC" id="4.2.1.1"/>
    </reaction>
</comment>
<evidence type="ECO:0000256" key="2">
    <source>
        <dbReference type="ARBA" id="ARBA00012925"/>
    </source>
</evidence>
<dbReference type="Proteomes" id="UP000515312">
    <property type="component" value="Chromosome"/>
</dbReference>
<keyword evidence="4 7" id="KW-0862">Zinc</keyword>
<dbReference type="Pfam" id="PF00484">
    <property type="entry name" value="Pro_CA"/>
    <property type="match status" value="1"/>
</dbReference>
<evidence type="ECO:0000313" key="9">
    <source>
        <dbReference type="EMBL" id="QNI32302.1"/>
    </source>
</evidence>
<dbReference type="InterPro" id="IPR015892">
    <property type="entry name" value="Carbonic_anhydrase_CS"/>
</dbReference>
<feature type="binding site" evidence="7">
    <location>
        <position position="39"/>
    </location>
    <ligand>
        <name>Zn(2+)</name>
        <dbReference type="ChEBI" id="CHEBI:29105"/>
    </ligand>
</feature>
<dbReference type="GO" id="GO:0008270">
    <property type="term" value="F:zinc ion binding"/>
    <property type="evidence" value="ECO:0007669"/>
    <property type="project" value="UniProtKB-UniRule"/>
</dbReference>
<dbReference type="AlphaFoldDB" id="A0A7G8BID2"/>
<feature type="binding site" evidence="7">
    <location>
        <position position="98"/>
    </location>
    <ligand>
        <name>Zn(2+)</name>
        <dbReference type="ChEBI" id="CHEBI:29105"/>
    </ligand>
</feature>
<dbReference type="InterPro" id="IPR045066">
    <property type="entry name" value="Beta_CA_cladeB"/>
</dbReference>
<evidence type="ECO:0000256" key="1">
    <source>
        <dbReference type="ARBA" id="ARBA00006217"/>
    </source>
</evidence>
<dbReference type="EMBL" id="CP060394">
    <property type="protein sequence ID" value="QNI32302.1"/>
    <property type="molecule type" value="Genomic_DNA"/>
</dbReference>
<dbReference type="PROSITE" id="PS00704">
    <property type="entry name" value="PROK_CO2_ANHYDRASE_1"/>
    <property type="match status" value="1"/>
</dbReference>
<dbReference type="RefSeq" id="WP_186743257.1">
    <property type="nucleotide sequence ID" value="NZ_CP060394.1"/>
</dbReference>
<evidence type="ECO:0000256" key="6">
    <source>
        <dbReference type="ARBA" id="ARBA00048348"/>
    </source>
</evidence>
<dbReference type="PANTHER" id="PTHR11002">
    <property type="entry name" value="CARBONIC ANHYDRASE"/>
    <property type="match status" value="1"/>
</dbReference>
<keyword evidence="5 8" id="KW-0456">Lyase</keyword>
<feature type="binding site" evidence="7">
    <location>
        <position position="41"/>
    </location>
    <ligand>
        <name>Zn(2+)</name>
        <dbReference type="ChEBI" id="CHEBI:29105"/>
    </ligand>
</feature>
<dbReference type="SUPFAM" id="SSF53056">
    <property type="entry name" value="beta-carbonic anhydrase, cab"/>
    <property type="match status" value="1"/>
</dbReference>
<feature type="binding site" evidence="7">
    <location>
        <position position="101"/>
    </location>
    <ligand>
        <name>Zn(2+)</name>
        <dbReference type="ChEBI" id="CHEBI:29105"/>
    </ligand>
</feature>
<evidence type="ECO:0000256" key="4">
    <source>
        <dbReference type="ARBA" id="ARBA00022833"/>
    </source>
</evidence>
<comment type="cofactor">
    <cofactor evidence="7">
        <name>Zn(2+)</name>
        <dbReference type="ChEBI" id="CHEBI:29105"/>
    </cofactor>
    <text evidence="7">Binds 1 zinc ion per subunit.</text>
</comment>
<organism evidence="9 10">
    <name type="scientific">Alloacidobacterium dinghuense</name>
    <dbReference type="NCBI Taxonomy" id="2763107"/>
    <lineage>
        <taxon>Bacteria</taxon>
        <taxon>Pseudomonadati</taxon>
        <taxon>Acidobacteriota</taxon>
        <taxon>Terriglobia</taxon>
        <taxon>Terriglobales</taxon>
        <taxon>Acidobacteriaceae</taxon>
        <taxon>Alloacidobacterium</taxon>
    </lineage>
</organism>
<evidence type="ECO:0000256" key="3">
    <source>
        <dbReference type="ARBA" id="ARBA00022723"/>
    </source>
</evidence>
<reference evidence="9 10" key="1">
    <citation type="submission" date="2020-08" db="EMBL/GenBank/DDBJ databases">
        <title>Edaphobacter telluris sp. nov. and Acidobacterium dinghuensis sp. nov., two acidobacteria isolated from forest soil.</title>
        <authorList>
            <person name="Fu J."/>
            <person name="Qiu L."/>
        </authorList>
    </citation>
    <scope>NUCLEOTIDE SEQUENCE [LARGE SCALE GENOMIC DNA]</scope>
    <source>
        <strain evidence="9">4Y35</strain>
    </source>
</reference>
<dbReference type="InterPro" id="IPR036874">
    <property type="entry name" value="Carbonic_anhydrase_sf"/>
</dbReference>
<dbReference type="EC" id="4.2.1.1" evidence="2 8"/>
<sequence>MKHLVHGYLRFRKDVFPQRKDNFHLLAERQAPDVLFITCADSRVVPDLILQTEPGDLFICRNAGNVVPPFGEAAGGVSATVEYAVEVLKVKHVILCGHSDCGAVKAVLDKKDMSRLPMTSKWLKYVEATWQYREPGDPIGDKKAQHTALIHANIVAQLHNLKTHPEIAAGLAKETLQVHGWYYDIMSGAIEVYDQHARRFGPLEDSI</sequence>
<protein>
    <recommendedName>
        <fullName evidence="2 8">Carbonic anhydrase</fullName>
        <ecNumber evidence="2 8">4.2.1.1</ecNumber>
    </recommendedName>
    <alternativeName>
        <fullName evidence="8">Carbonate dehydratase</fullName>
    </alternativeName>
</protein>
<keyword evidence="3 7" id="KW-0479">Metal-binding</keyword>
<comment type="function">
    <text evidence="8">Reversible hydration of carbon dioxide.</text>
</comment>
<proteinExistence type="inferred from homology"/>
<name>A0A7G8BID2_9BACT</name>
<dbReference type="InterPro" id="IPR001765">
    <property type="entry name" value="Carbonic_anhydrase"/>
</dbReference>
<dbReference type="CDD" id="cd00884">
    <property type="entry name" value="beta_CA_cladeB"/>
    <property type="match status" value="1"/>
</dbReference>